<evidence type="ECO:0000313" key="2">
    <source>
        <dbReference type="EMBL" id="KDR70695.1"/>
    </source>
</evidence>
<sequence length="60" mass="6555">MHLFLVFHSLSGTFSASELKNTSKAFGYRDGDGQATSLDELAPRNLGIHRCVTYSPLLAL</sequence>
<protein>
    <submittedName>
        <fullName evidence="2">Uncharacterized protein</fullName>
    </submittedName>
</protein>
<dbReference type="EMBL" id="KL142396">
    <property type="protein sequence ID" value="KDR70695.1"/>
    <property type="molecule type" value="Genomic_DNA"/>
</dbReference>
<name>A0A067SIB2_GALM3</name>
<keyword evidence="1" id="KW-0732">Signal</keyword>
<keyword evidence="3" id="KW-1185">Reference proteome</keyword>
<evidence type="ECO:0000313" key="3">
    <source>
        <dbReference type="Proteomes" id="UP000027222"/>
    </source>
</evidence>
<feature type="chain" id="PRO_5001645773" evidence="1">
    <location>
        <begin position="17"/>
        <end position="60"/>
    </location>
</feature>
<dbReference type="AlphaFoldDB" id="A0A067SIB2"/>
<organism evidence="2 3">
    <name type="scientific">Galerina marginata (strain CBS 339.88)</name>
    <dbReference type="NCBI Taxonomy" id="685588"/>
    <lineage>
        <taxon>Eukaryota</taxon>
        <taxon>Fungi</taxon>
        <taxon>Dikarya</taxon>
        <taxon>Basidiomycota</taxon>
        <taxon>Agaricomycotina</taxon>
        <taxon>Agaricomycetes</taxon>
        <taxon>Agaricomycetidae</taxon>
        <taxon>Agaricales</taxon>
        <taxon>Agaricineae</taxon>
        <taxon>Strophariaceae</taxon>
        <taxon>Galerina</taxon>
    </lineage>
</organism>
<dbReference type="HOGENOM" id="CLU_2941898_0_0_1"/>
<gene>
    <name evidence="2" type="ORF">GALMADRAFT_881314</name>
</gene>
<dbReference type="Proteomes" id="UP000027222">
    <property type="component" value="Unassembled WGS sequence"/>
</dbReference>
<feature type="signal peptide" evidence="1">
    <location>
        <begin position="1"/>
        <end position="16"/>
    </location>
</feature>
<accession>A0A067SIB2</accession>
<reference evidence="3" key="1">
    <citation type="journal article" date="2014" name="Proc. Natl. Acad. Sci. U.S.A.">
        <title>Extensive sampling of basidiomycete genomes demonstrates inadequacy of the white-rot/brown-rot paradigm for wood decay fungi.</title>
        <authorList>
            <person name="Riley R."/>
            <person name="Salamov A.A."/>
            <person name="Brown D.W."/>
            <person name="Nagy L.G."/>
            <person name="Floudas D."/>
            <person name="Held B.W."/>
            <person name="Levasseur A."/>
            <person name="Lombard V."/>
            <person name="Morin E."/>
            <person name="Otillar R."/>
            <person name="Lindquist E.A."/>
            <person name="Sun H."/>
            <person name="LaButti K.M."/>
            <person name="Schmutz J."/>
            <person name="Jabbour D."/>
            <person name="Luo H."/>
            <person name="Baker S.E."/>
            <person name="Pisabarro A.G."/>
            <person name="Walton J.D."/>
            <person name="Blanchette R.A."/>
            <person name="Henrissat B."/>
            <person name="Martin F."/>
            <person name="Cullen D."/>
            <person name="Hibbett D.S."/>
            <person name="Grigoriev I.V."/>
        </authorList>
    </citation>
    <scope>NUCLEOTIDE SEQUENCE [LARGE SCALE GENOMIC DNA]</scope>
    <source>
        <strain evidence="3">CBS 339.88</strain>
    </source>
</reference>
<proteinExistence type="predicted"/>
<evidence type="ECO:0000256" key="1">
    <source>
        <dbReference type="SAM" id="SignalP"/>
    </source>
</evidence>